<protein>
    <submittedName>
        <fullName evidence="3">Uncharacterized protein</fullName>
    </submittedName>
</protein>
<gene>
    <name evidence="3" type="ORF">JT25_008485</name>
</gene>
<feature type="transmembrane region" description="Helical" evidence="1">
    <location>
        <begin position="169"/>
        <end position="190"/>
    </location>
</feature>
<dbReference type="OrthoDB" id="7061854at2"/>
<dbReference type="AlphaFoldDB" id="A0A126T380"/>
<proteinExistence type="predicted"/>
<keyword evidence="4" id="KW-1185">Reference proteome</keyword>
<dbReference type="KEGG" id="mdn:JT25_008485"/>
<organism evidence="3 4">
    <name type="scientific">Methylomonas denitrificans</name>
    <dbReference type="NCBI Taxonomy" id="1538553"/>
    <lineage>
        <taxon>Bacteria</taxon>
        <taxon>Pseudomonadati</taxon>
        <taxon>Pseudomonadota</taxon>
        <taxon>Gammaproteobacteria</taxon>
        <taxon>Methylococcales</taxon>
        <taxon>Methylococcaceae</taxon>
        <taxon>Methylomonas</taxon>
    </lineage>
</organism>
<dbReference type="EMBL" id="CP014476">
    <property type="protein sequence ID" value="AMK76528.1"/>
    <property type="molecule type" value="Genomic_DNA"/>
</dbReference>
<feature type="chain" id="PRO_5007797712" evidence="2">
    <location>
        <begin position="38"/>
        <end position="201"/>
    </location>
</feature>
<reference evidence="3 4" key="1">
    <citation type="journal article" date="2015" name="Environ. Microbiol.">
        <title>Methane oxidation coupled to nitrate reduction under hypoxia by the Gammaproteobacterium Methylomonas denitrificans, sp. nov. type strain FJG1.</title>
        <authorList>
            <person name="Kits K.D."/>
            <person name="Klotz M.G."/>
            <person name="Stein L.Y."/>
        </authorList>
    </citation>
    <scope>NUCLEOTIDE SEQUENCE [LARGE SCALE GENOMIC DNA]</scope>
    <source>
        <strain evidence="3 4">FJG1</strain>
    </source>
</reference>
<evidence type="ECO:0000256" key="1">
    <source>
        <dbReference type="SAM" id="Phobius"/>
    </source>
</evidence>
<name>A0A126T380_9GAMM</name>
<keyword evidence="1" id="KW-0812">Transmembrane</keyword>
<evidence type="ECO:0000313" key="3">
    <source>
        <dbReference type="EMBL" id="AMK76528.1"/>
    </source>
</evidence>
<dbReference type="RefSeq" id="WP_036274934.1">
    <property type="nucleotide sequence ID" value="NZ_CP014476.1"/>
</dbReference>
<keyword evidence="1" id="KW-0472">Membrane</keyword>
<keyword evidence="2" id="KW-0732">Signal</keyword>
<evidence type="ECO:0000313" key="4">
    <source>
        <dbReference type="Proteomes" id="UP000030512"/>
    </source>
</evidence>
<sequence length="201" mass="22613">MKVNIKKYLQTYSFKGFGFKIALTLTVVGLMSTNANAHRGALEEIDVCKTRLGFERVHLTAYTPTLSGDREYCNIIPGVGPTKLVFDYEGKSMRNLNVEFEITKEPEGIRVFYQEPQKVKTGTMNSSVDFNQYGAGHYLAHIAIVDKDKRLDSHIPFSVGLESLPGKNYVQRIVIIGSLCLLVYGLFSVTQKDKINHTRKT</sequence>
<dbReference type="Proteomes" id="UP000030512">
    <property type="component" value="Chromosome"/>
</dbReference>
<accession>A0A126T380</accession>
<keyword evidence="1" id="KW-1133">Transmembrane helix</keyword>
<evidence type="ECO:0000256" key="2">
    <source>
        <dbReference type="SAM" id="SignalP"/>
    </source>
</evidence>
<feature type="signal peptide" evidence="2">
    <location>
        <begin position="1"/>
        <end position="37"/>
    </location>
</feature>